<evidence type="ECO:0000313" key="1">
    <source>
        <dbReference type="EMBL" id="GBO25170.1"/>
    </source>
</evidence>
<dbReference type="AlphaFoldDB" id="A0A4Y2VN92"/>
<dbReference type="Proteomes" id="UP000499080">
    <property type="component" value="Unassembled WGS sequence"/>
</dbReference>
<evidence type="ECO:0000313" key="2">
    <source>
        <dbReference type="Proteomes" id="UP000499080"/>
    </source>
</evidence>
<keyword evidence="2" id="KW-1185">Reference proteome</keyword>
<name>A0A4Y2VN92_ARAVE</name>
<dbReference type="EMBL" id="BGPR01048154">
    <property type="protein sequence ID" value="GBO25170.1"/>
    <property type="molecule type" value="Genomic_DNA"/>
</dbReference>
<accession>A0A4Y2VN92</accession>
<protein>
    <submittedName>
        <fullName evidence="1">Uncharacterized protein</fullName>
    </submittedName>
</protein>
<sequence length="105" mass="11586">MVIQEFNAEAGVEVMTSGQCPIGEPEFRDERLPWRRQGLSSTRWHNNGGVALWPTSDDRWYPGKTGGRLLHEPLVVGAIMQEPQCLTICSGRSFSCLPGCLGRVG</sequence>
<gene>
    <name evidence="1" type="ORF">AVEN_110493_1</name>
</gene>
<comment type="caution">
    <text evidence="1">The sequence shown here is derived from an EMBL/GenBank/DDBJ whole genome shotgun (WGS) entry which is preliminary data.</text>
</comment>
<reference evidence="1 2" key="1">
    <citation type="journal article" date="2019" name="Sci. Rep.">
        <title>Orb-weaving spider Araneus ventricosus genome elucidates the spidroin gene catalogue.</title>
        <authorList>
            <person name="Kono N."/>
            <person name="Nakamura H."/>
            <person name="Ohtoshi R."/>
            <person name="Moran D.A.P."/>
            <person name="Shinohara A."/>
            <person name="Yoshida Y."/>
            <person name="Fujiwara M."/>
            <person name="Mori M."/>
            <person name="Tomita M."/>
            <person name="Arakawa K."/>
        </authorList>
    </citation>
    <scope>NUCLEOTIDE SEQUENCE [LARGE SCALE GENOMIC DNA]</scope>
</reference>
<organism evidence="1 2">
    <name type="scientific">Araneus ventricosus</name>
    <name type="common">Orbweaver spider</name>
    <name type="synonym">Epeira ventricosa</name>
    <dbReference type="NCBI Taxonomy" id="182803"/>
    <lineage>
        <taxon>Eukaryota</taxon>
        <taxon>Metazoa</taxon>
        <taxon>Ecdysozoa</taxon>
        <taxon>Arthropoda</taxon>
        <taxon>Chelicerata</taxon>
        <taxon>Arachnida</taxon>
        <taxon>Araneae</taxon>
        <taxon>Araneomorphae</taxon>
        <taxon>Entelegynae</taxon>
        <taxon>Araneoidea</taxon>
        <taxon>Araneidae</taxon>
        <taxon>Araneus</taxon>
    </lineage>
</organism>
<proteinExistence type="predicted"/>